<dbReference type="EMBL" id="QXDC01000004">
    <property type="protein sequence ID" value="RIA37770.1"/>
    <property type="molecule type" value="Genomic_DNA"/>
</dbReference>
<name>A0A397NJR8_9SPHN</name>
<sequence length="110" mass="11282">MNFKRIGIGLGSLAGAALAVVGGALLYDVAARKATRRREGHPAPDLAEDAPHPGPGDRAPEAFRPDPTAPVFGAEREALAPATMPVSGPVSGGRGIDRRNEVAPANVDRP</sequence>
<dbReference type="AlphaFoldDB" id="A0A397NJR8"/>
<gene>
    <name evidence="3" type="ORF">DFR49_3658</name>
</gene>
<feature type="transmembrane region" description="Helical" evidence="2">
    <location>
        <begin position="6"/>
        <end position="27"/>
    </location>
</feature>
<protein>
    <submittedName>
        <fullName evidence="3">Uncharacterized protein</fullName>
    </submittedName>
</protein>
<keyword evidence="2" id="KW-0812">Transmembrane</keyword>
<accession>A0A397NJR8</accession>
<evidence type="ECO:0000256" key="2">
    <source>
        <dbReference type="SAM" id="Phobius"/>
    </source>
</evidence>
<dbReference type="RefSeq" id="WP_119037033.1">
    <property type="nucleotide sequence ID" value="NZ_QXDC01000004.1"/>
</dbReference>
<proteinExistence type="predicted"/>
<evidence type="ECO:0000256" key="1">
    <source>
        <dbReference type="SAM" id="MobiDB-lite"/>
    </source>
</evidence>
<keyword evidence="2" id="KW-1133">Transmembrane helix</keyword>
<evidence type="ECO:0000313" key="4">
    <source>
        <dbReference type="Proteomes" id="UP000266568"/>
    </source>
</evidence>
<comment type="caution">
    <text evidence="3">The sequence shown here is derived from an EMBL/GenBank/DDBJ whole genome shotgun (WGS) entry which is preliminary data.</text>
</comment>
<keyword evidence="2" id="KW-0472">Membrane</keyword>
<dbReference type="Proteomes" id="UP000266568">
    <property type="component" value="Unassembled WGS sequence"/>
</dbReference>
<keyword evidence="4" id="KW-1185">Reference proteome</keyword>
<dbReference type="OrthoDB" id="7569414at2"/>
<organism evidence="3 4">
    <name type="scientific">Hephaestia caeni</name>
    <dbReference type="NCBI Taxonomy" id="645617"/>
    <lineage>
        <taxon>Bacteria</taxon>
        <taxon>Pseudomonadati</taxon>
        <taxon>Pseudomonadota</taxon>
        <taxon>Alphaproteobacteria</taxon>
        <taxon>Sphingomonadales</taxon>
        <taxon>Sphingomonadaceae</taxon>
        <taxon>Hephaestia</taxon>
    </lineage>
</organism>
<reference evidence="3 4" key="1">
    <citation type="submission" date="2018-08" db="EMBL/GenBank/DDBJ databases">
        <title>Genomic Encyclopedia of Type Strains, Phase IV (KMG-IV): sequencing the most valuable type-strain genomes for metagenomic binning, comparative biology and taxonomic classification.</title>
        <authorList>
            <person name="Goeker M."/>
        </authorList>
    </citation>
    <scope>NUCLEOTIDE SEQUENCE [LARGE SCALE GENOMIC DNA]</scope>
    <source>
        <strain evidence="3 4">DSM 25527</strain>
    </source>
</reference>
<evidence type="ECO:0000313" key="3">
    <source>
        <dbReference type="EMBL" id="RIA37770.1"/>
    </source>
</evidence>
<feature type="region of interest" description="Disordered" evidence="1">
    <location>
        <begin position="33"/>
        <end position="110"/>
    </location>
</feature>